<reference evidence="2 3" key="1">
    <citation type="submission" date="2021-06" db="EMBL/GenBank/DDBJ databases">
        <authorList>
            <person name="Palmer J.M."/>
        </authorList>
    </citation>
    <scope>NUCLEOTIDE SEQUENCE [LARGE SCALE GENOMIC DNA]</scope>
    <source>
        <strain evidence="2 3">GA_2019</strain>
        <tissue evidence="2">Muscle</tissue>
    </source>
</reference>
<keyword evidence="3" id="KW-1185">Reference proteome</keyword>
<evidence type="ECO:0000313" key="3">
    <source>
        <dbReference type="Proteomes" id="UP001476798"/>
    </source>
</evidence>
<dbReference type="EMBL" id="JAHRIO010041909">
    <property type="protein sequence ID" value="MEQ2172396.1"/>
    <property type="molecule type" value="Genomic_DNA"/>
</dbReference>
<gene>
    <name evidence="2" type="ORF">GOODEAATRI_020575</name>
</gene>
<protein>
    <submittedName>
        <fullName evidence="2">Uncharacterized protein</fullName>
    </submittedName>
</protein>
<comment type="caution">
    <text evidence="2">The sequence shown here is derived from an EMBL/GenBank/DDBJ whole genome shotgun (WGS) entry which is preliminary data.</text>
</comment>
<proteinExistence type="predicted"/>
<organism evidence="2 3">
    <name type="scientific">Goodea atripinnis</name>
    <dbReference type="NCBI Taxonomy" id="208336"/>
    <lineage>
        <taxon>Eukaryota</taxon>
        <taxon>Metazoa</taxon>
        <taxon>Chordata</taxon>
        <taxon>Craniata</taxon>
        <taxon>Vertebrata</taxon>
        <taxon>Euteleostomi</taxon>
        <taxon>Actinopterygii</taxon>
        <taxon>Neopterygii</taxon>
        <taxon>Teleostei</taxon>
        <taxon>Neoteleostei</taxon>
        <taxon>Acanthomorphata</taxon>
        <taxon>Ovalentaria</taxon>
        <taxon>Atherinomorphae</taxon>
        <taxon>Cyprinodontiformes</taxon>
        <taxon>Goodeidae</taxon>
        <taxon>Goodea</taxon>
    </lineage>
</organism>
<evidence type="ECO:0000313" key="2">
    <source>
        <dbReference type="EMBL" id="MEQ2172396.1"/>
    </source>
</evidence>
<evidence type="ECO:0000256" key="1">
    <source>
        <dbReference type="SAM" id="MobiDB-lite"/>
    </source>
</evidence>
<feature type="region of interest" description="Disordered" evidence="1">
    <location>
        <begin position="93"/>
        <end position="112"/>
    </location>
</feature>
<sequence>MEAVVICFQIHAAIFCCRANRFGAACAPVMTSGNGSTNSSQHSGESKTAQQAIDTSHILTHLIEGFVIQEGAEPFPVERPSFSIDSLRRRAADSKMDGLSSKGKSLSLSFHF</sequence>
<name>A0ABV0NLX6_9TELE</name>
<feature type="compositionally biased region" description="Low complexity" evidence="1">
    <location>
        <begin position="97"/>
        <end position="112"/>
    </location>
</feature>
<dbReference type="Proteomes" id="UP001476798">
    <property type="component" value="Unassembled WGS sequence"/>
</dbReference>
<accession>A0ABV0NLX6</accession>